<evidence type="ECO:0000313" key="1">
    <source>
        <dbReference type="EMBL" id="SET23135.1"/>
    </source>
</evidence>
<dbReference type="SUPFAM" id="SSF102405">
    <property type="entry name" value="MCP/YpsA-like"/>
    <property type="match status" value="1"/>
</dbReference>
<organism evidence="1 2">
    <name type="scientific">Draconibacterium orientale</name>
    <dbReference type="NCBI Taxonomy" id="1168034"/>
    <lineage>
        <taxon>Bacteria</taxon>
        <taxon>Pseudomonadati</taxon>
        <taxon>Bacteroidota</taxon>
        <taxon>Bacteroidia</taxon>
        <taxon>Marinilabiliales</taxon>
        <taxon>Prolixibacteraceae</taxon>
        <taxon>Draconibacterium</taxon>
    </lineage>
</organism>
<accession>A0A1I0CV08</accession>
<reference evidence="1 2" key="1">
    <citation type="submission" date="2016-10" db="EMBL/GenBank/DDBJ databases">
        <authorList>
            <person name="de Groot N.N."/>
        </authorList>
    </citation>
    <scope>NUCLEOTIDE SEQUENCE [LARGE SCALE GENOMIC DNA]</scope>
    <source>
        <strain evidence="1 2">DSM 25947</strain>
    </source>
</reference>
<protein>
    <submittedName>
        <fullName evidence="1">Putative molybdenum carrier</fullName>
    </submittedName>
</protein>
<dbReference type="Pfam" id="PF12694">
    <property type="entry name" value="cpYpsA"/>
    <property type="match status" value="1"/>
</dbReference>
<name>A0A1I0CV08_9BACT</name>
<dbReference type="Proteomes" id="UP000181981">
    <property type="component" value="Unassembled WGS sequence"/>
</dbReference>
<proteinExistence type="predicted"/>
<dbReference type="AlphaFoldDB" id="A0A1I0CV08"/>
<dbReference type="InterPro" id="IPR024755">
    <property type="entry name" value="cpYpsA"/>
</dbReference>
<dbReference type="Gene3D" id="3.40.50.450">
    <property type="match status" value="1"/>
</dbReference>
<dbReference type="RefSeq" id="WP_038556494.1">
    <property type="nucleotide sequence ID" value="NZ_FOHT01000008.1"/>
</dbReference>
<sequence>MTKTKIQIPCQKLITGGQTGVDRAVLDACLNYSFPCGGWCPKNRKAEDGKIAAKYPLIEMHEEDYAARTRKNVAGSDGTLIVVSGDLKGGTLLTQQFAHELKKPLRIVRPYTNPSHLIPWLILNNISTLNVAGPRENEWINAYPLTYRFITELIVKIKSSASAILP</sequence>
<gene>
    <name evidence="1" type="ORF">SAMN05444285_10869</name>
</gene>
<dbReference type="EMBL" id="FOHT01000008">
    <property type="protein sequence ID" value="SET23135.1"/>
    <property type="molecule type" value="Genomic_DNA"/>
</dbReference>
<evidence type="ECO:0000313" key="2">
    <source>
        <dbReference type="Proteomes" id="UP000181981"/>
    </source>
</evidence>